<feature type="compositionally biased region" description="Gly residues" evidence="1">
    <location>
        <begin position="430"/>
        <end position="442"/>
    </location>
</feature>
<feature type="region of interest" description="Disordered" evidence="1">
    <location>
        <begin position="420"/>
        <end position="667"/>
    </location>
</feature>
<organism evidence="3 4">
    <name type="scientific">Smittium culicis</name>
    <dbReference type="NCBI Taxonomy" id="133412"/>
    <lineage>
        <taxon>Eukaryota</taxon>
        <taxon>Fungi</taxon>
        <taxon>Fungi incertae sedis</taxon>
        <taxon>Zoopagomycota</taxon>
        <taxon>Kickxellomycotina</taxon>
        <taxon>Harpellomycetes</taxon>
        <taxon>Harpellales</taxon>
        <taxon>Legeriomycetaceae</taxon>
        <taxon>Smittium</taxon>
    </lineage>
</organism>
<feature type="chain" id="PRO_5012729243" evidence="2">
    <location>
        <begin position="19"/>
        <end position="932"/>
    </location>
</feature>
<proteinExistence type="predicted"/>
<feature type="compositionally biased region" description="Low complexity" evidence="1">
    <location>
        <begin position="308"/>
        <end position="323"/>
    </location>
</feature>
<accession>A0A1R1X5R7</accession>
<protein>
    <submittedName>
        <fullName evidence="3">Uncharacterized protein</fullName>
    </submittedName>
</protein>
<evidence type="ECO:0000256" key="2">
    <source>
        <dbReference type="SAM" id="SignalP"/>
    </source>
</evidence>
<dbReference type="AlphaFoldDB" id="A0A1R1X5R7"/>
<feature type="compositionally biased region" description="Basic and acidic residues" evidence="1">
    <location>
        <begin position="105"/>
        <end position="122"/>
    </location>
</feature>
<feature type="compositionally biased region" description="Polar residues" evidence="1">
    <location>
        <begin position="522"/>
        <end position="557"/>
    </location>
</feature>
<dbReference type="Proteomes" id="UP000187283">
    <property type="component" value="Unassembled WGS sequence"/>
</dbReference>
<dbReference type="EMBL" id="LSSN01005223">
    <property type="protein sequence ID" value="OMJ09983.1"/>
    <property type="molecule type" value="Genomic_DNA"/>
</dbReference>
<evidence type="ECO:0000313" key="4">
    <source>
        <dbReference type="Proteomes" id="UP000187283"/>
    </source>
</evidence>
<feature type="signal peptide" evidence="2">
    <location>
        <begin position="1"/>
        <end position="18"/>
    </location>
</feature>
<feature type="compositionally biased region" description="Polar residues" evidence="1">
    <location>
        <begin position="324"/>
        <end position="334"/>
    </location>
</feature>
<dbReference type="OrthoDB" id="2990427at2759"/>
<feature type="compositionally biased region" description="Polar residues" evidence="1">
    <location>
        <begin position="504"/>
        <end position="515"/>
    </location>
</feature>
<feature type="compositionally biased region" description="Polar residues" evidence="1">
    <location>
        <begin position="291"/>
        <end position="307"/>
    </location>
</feature>
<feature type="compositionally biased region" description="Polar residues" evidence="1">
    <location>
        <begin position="624"/>
        <end position="667"/>
    </location>
</feature>
<evidence type="ECO:0000313" key="3">
    <source>
        <dbReference type="EMBL" id="OMJ09983.1"/>
    </source>
</evidence>
<feature type="region of interest" description="Disordered" evidence="1">
    <location>
        <begin position="851"/>
        <end position="932"/>
    </location>
</feature>
<feature type="compositionally biased region" description="Basic and acidic residues" evidence="1">
    <location>
        <begin position="33"/>
        <end position="59"/>
    </location>
</feature>
<keyword evidence="4" id="KW-1185">Reference proteome</keyword>
<reference evidence="3 4" key="1">
    <citation type="submission" date="2017-01" db="EMBL/GenBank/DDBJ databases">
        <authorList>
            <person name="Mah S.A."/>
            <person name="Swanson W.J."/>
            <person name="Moy G.W."/>
            <person name="Vacquier V.D."/>
        </authorList>
    </citation>
    <scope>NUCLEOTIDE SEQUENCE [LARGE SCALE GENOMIC DNA]</scope>
    <source>
        <strain evidence="3 4">GSMNP</strain>
    </source>
</reference>
<keyword evidence="2" id="KW-0732">Signal</keyword>
<comment type="caution">
    <text evidence="3">The sequence shown here is derived from an EMBL/GenBank/DDBJ whole genome shotgun (WGS) entry which is preliminary data.</text>
</comment>
<gene>
    <name evidence="3" type="ORF">AYI70_g10607</name>
</gene>
<feature type="compositionally biased region" description="Polar residues" evidence="1">
    <location>
        <begin position="346"/>
        <end position="397"/>
    </location>
</feature>
<feature type="compositionally biased region" description="Polar residues" evidence="1">
    <location>
        <begin position="883"/>
        <end position="894"/>
    </location>
</feature>
<feature type="compositionally biased region" description="Polar residues" evidence="1">
    <location>
        <begin position="173"/>
        <end position="185"/>
    </location>
</feature>
<feature type="compositionally biased region" description="Low complexity" evidence="1">
    <location>
        <begin position="913"/>
        <end position="932"/>
    </location>
</feature>
<feature type="region of interest" description="Disordered" evidence="1">
    <location>
        <begin position="291"/>
        <end position="397"/>
    </location>
</feature>
<sequence>MKASLSIAYLWAVSYAIANVMQSSNARYETNIHPKNTYENKNDSNENKNKESYSNDKEYVPPTKFVGYKSEAGKQEGPDYESSHSYTSNGHESDKSDIGYLGTRGFKDDTSADKDKPEEKVKKTSKQPVGNKAAKIQSGDQKKDRAKCKKNKDSDNKTSQLKKSKTKPENQNREFSPQMRGNSPGNIPYPGIQTANGYAQNPYYPNIDTSGFYPNNNGNFGLSPLYQNYPNPYGSSSYQFYPNQMVPNTMPSTGMIPNTMVPTGMVPNTMGPTGMVPNTMVPTGMVPNTIATSGVAPNQVNPNTINQNSMSSNPTNPSSMSPNGVSQNDSNPNSMLDFKKNKIRRSLSSGQFGPGFQNQAGSNNNFKPDSGNTWYLSGAQENNLNPQGINSTPINNDENNLRNTLLYILGFGSRSSIAPNFNQGPYPNGQSGGNTGSLGGFPIGPYNQNFGGNGNSPNSQNGPWFPSSQPPYGQNYPNGPGSPGPNQNQVNTNNGKNPIPQANMPINGNHRQGYSDSGKGENPSNTSGQMPSENTSGGFPANNNLGFYMPTNTNLPSYSVPNGISNNGSPGSNYPNQGNFNPAPAAQIFTNPGTPGQGLPGNFNPVQGSPNSGPPPQGFPGNYNPGQGNPSSVPPNQGLPSNLNPAQGFPSNFNPGQGYANSVPSTQSFPNNGPFGFGLPSLCPSGNCNPNSLNNLGLPSFPNNVSPSVLMPGISSGNQNNLVGYRDNKFPSPPGREEGNKSIKDFWNMVMRISGNNYPGSNIPQGIVNNFSPNNIAPNWNNNPSGLPGNGGNPTDQNNLYTLIMQMMNSITMPGNNSSNPNQQTGNFNPSGILPDGIIPNLLGFPLIPPGLSQTPSGGQQYPPVQFIPQSGGVVPPYSGSSRQYSDNSPQNLFAPQDPSLFPSSNGNQLPYIPQIPFGGINPPFGGAQPPF</sequence>
<name>A0A1R1X5R7_9FUNG</name>
<feature type="region of interest" description="Disordered" evidence="1">
    <location>
        <begin position="33"/>
        <end position="188"/>
    </location>
</feature>
<feature type="non-terminal residue" evidence="3">
    <location>
        <position position="932"/>
    </location>
</feature>
<feature type="compositionally biased region" description="Low complexity" evidence="1">
    <location>
        <begin position="871"/>
        <end position="882"/>
    </location>
</feature>
<feature type="compositionally biased region" description="Low complexity" evidence="1">
    <location>
        <begin position="559"/>
        <end position="579"/>
    </location>
</feature>
<feature type="compositionally biased region" description="Low complexity" evidence="1">
    <location>
        <begin position="470"/>
        <end position="498"/>
    </location>
</feature>
<feature type="compositionally biased region" description="Low complexity" evidence="1">
    <location>
        <begin position="447"/>
        <end position="463"/>
    </location>
</feature>
<evidence type="ECO:0000256" key="1">
    <source>
        <dbReference type="SAM" id="MobiDB-lite"/>
    </source>
</evidence>